<reference evidence="5" key="1">
    <citation type="submission" date="2019-05" db="EMBL/GenBank/DDBJ databases">
        <title>Annotation for the trematode Fasciolopsis buski.</title>
        <authorList>
            <person name="Choi Y.-J."/>
        </authorList>
    </citation>
    <scope>NUCLEOTIDE SEQUENCE</scope>
    <source>
        <strain evidence="5">HT</strain>
        <tissue evidence="5">Whole worm</tissue>
    </source>
</reference>
<proteinExistence type="inferred from homology"/>
<dbReference type="GO" id="GO:0043565">
    <property type="term" value="F:sequence-specific DNA binding"/>
    <property type="evidence" value="ECO:0007669"/>
    <property type="project" value="TreeGrafter"/>
</dbReference>
<dbReference type="AlphaFoldDB" id="A0A8E0RRU2"/>
<feature type="compositionally biased region" description="Acidic residues" evidence="4">
    <location>
        <begin position="610"/>
        <end position="620"/>
    </location>
</feature>
<organism evidence="5 6">
    <name type="scientific">Fasciolopsis buskii</name>
    <dbReference type="NCBI Taxonomy" id="27845"/>
    <lineage>
        <taxon>Eukaryota</taxon>
        <taxon>Metazoa</taxon>
        <taxon>Spiralia</taxon>
        <taxon>Lophotrochozoa</taxon>
        <taxon>Platyhelminthes</taxon>
        <taxon>Trematoda</taxon>
        <taxon>Digenea</taxon>
        <taxon>Plagiorchiida</taxon>
        <taxon>Echinostomata</taxon>
        <taxon>Echinostomatoidea</taxon>
        <taxon>Fasciolidae</taxon>
        <taxon>Fasciolopsis</taxon>
    </lineage>
</organism>
<dbReference type="InterPro" id="IPR016024">
    <property type="entry name" value="ARM-type_fold"/>
</dbReference>
<feature type="compositionally biased region" description="Acidic residues" evidence="4">
    <location>
        <begin position="639"/>
        <end position="649"/>
    </location>
</feature>
<evidence type="ECO:0000256" key="3">
    <source>
        <dbReference type="ARBA" id="ARBA00023242"/>
    </source>
</evidence>
<dbReference type="Proteomes" id="UP000728185">
    <property type="component" value="Unassembled WGS sequence"/>
</dbReference>
<sequence length="1215" mass="135386">MSVDRKFLDLFWVISGEKQNEADLAIGQLCDELNSKTAEIRKNYFAYTRERLIKGLKSFAAPARAGFSKCLLQFLTKFPSETTNEQLVQLLNKHIYDSSFSTKPEESAVKYAYISVVDILRQTGRLAQTSFENTALDLLDIATRQSCLFTVWPSLYETSTRVPNAKHIGRFLQIVVRVVCTYGSESTATCLSTDVVDLFATQLSDKKYACFSTASKLMSEMLNAVVQHWMTANKHHKGDEPMEVDQTDCHNSPASPDILFRCLISGSLFFDFSVHHSVQKPCQFLLDNVPKAIEPADMIAYARQLMLLFTEPKVPPLKQLDDGKEGQTTPAIPNVSAIRGFVANQLYHLLQATASESGELFVKLTSPLLDFLVTTGLNSFFSPKPCPVGEANVISSKDAAACWVSLFRFLTSLFPRSARGDGKLSTARCDLSEVLRHLLSTIRERLAPQQTVASSELVVQSEVLPRLRHAIKLLTKLDSKDILGLSMAHLYSVGFLFALSQPVEEWNQASNLLDDLRECIKRRTKPNKSSDTNELPWSAVLVDVLLGLISYPSHMIRSLVRLTFEGLIISGAADSRCLNLIADVIRTRLSKDVHGAGASGKDERDKIEGEDGDEGGDDDLIIFRGDVESYQPMIGTPGENEESVEEENIDCATGDDSVDDDDPMDVVDEDYEDGSDDDNVDSNGEEEEIDEVQLNSVRDRVRQALGPAALDEEELDSTTYQEFTDEEMFARDAALAAAFRANLKTAPDRTAAERARSLGQMKMRCLDLLECIVQHSVQPELLLPSLTVLLDIGRLAAEYEAKSKQKHKTDKPPSRERAGFVARYGDLPALARISDVAKLLTSRTAGTQQELCTNFTSTEPLETVMQTFVTAAQLPHATPVYTKYLCSILQFLYRTAQSLELRHKQAATFSAPLLEQLKLFVICTRKSTIHGAVFTAFITQCPPFAAQAANIIFQALVEFVAKYPGKERGTNAEQFTAMKSMDLLFHVFKWISTAKNDKINVRPLRKLPENVLTLLWSTLNPIVSDASAESLNNTVWFGSVAFANTLFTLLQWALKAGERVGRPQVVDPEMLSALRQLPSPLKPVRQAARRFVTFAEVLTSKNGSSIVDEASRAEKQRLKRELKKARQAKRREKALQEQQRRDALSEKNKTTNTSEKSTKSIGSQSSKSKKPIKADTVPLRTNPKPKTIKSARKEGQSRRNLSKKKDDKIKRFKAQ</sequence>
<evidence type="ECO:0000256" key="1">
    <source>
        <dbReference type="ARBA" id="ARBA00004123"/>
    </source>
</evidence>
<gene>
    <name evidence="5" type="ORF">FBUS_07375</name>
</gene>
<evidence type="ECO:0000313" key="6">
    <source>
        <dbReference type="Proteomes" id="UP000728185"/>
    </source>
</evidence>
<dbReference type="InterPro" id="IPR007015">
    <property type="entry name" value="DNA_pol_V/MYBBP1A"/>
</dbReference>
<accession>A0A8E0RRU2</accession>
<feature type="region of interest" description="Disordered" evidence="4">
    <location>
        <begin position="592"/>
        <end position="688"/>
    </location>
</feature>
<evidence type="ECO:0000313" key="5">
    <source>
        <dbReference type="EMBL" id="KAA0189138.1"/>
    </source>
</evidence>
<comment type="similarity">
    <text evidence="2">Belongs to the MYBBP1A family.</text>
</comment>
<feature type="compositionally biased region" description="Basic residues" evidence="4">
    <location>
        <begin position="1117"/>
        <end position="1132"/>
    </location>
</feature>
<protein>
    <submittedName>
        <fullName evidence="5">Uncharacterized protein</fullName>
    </submittedName>
</protein>
<feature type="compositionally biased region" description="Basic and acidic residues" evidence="4">
    <location>
        <begin position="1191"/>
        <end position="1209"/>
    </location>
</feature>
<dbReference type="PANTHER" id="PTHR13213">
    <property type="entry name" value="MYB-BINDING PROTEIN 1A FAMILY MEMBER"/>
    <property type="match status" value="1"/>
</dbReference>
<dbReference type="GO" id="GO:0003723">
    <property type="term" value="F:RNA binding"/>
    <property type="evidence" value="ECO:0007669"/>
    <property type="project" value="TreeGrafter"/>
</dbReference>
<evidence type="ECO:0000256" key="2">
    <source>
        <dbReference type="ARBA" id="ARBA00006809"/>
    </source>
</evidence>
<feature type="compositionally biased region" description="Acidic residues" evidence="4">
    <location>
        <begin position="656"/>
        <end position="688"/>
    </location>
</feature>
<dbReference type="GO" id="GO:0003714">
    <property type="term" value="F:transcription corepressor activity"/>
    <property type="evidence" value="ECO:0007669"/>
    <property type="project" value="TreeGrafter"/>
</dbReference>
<dbReference type="SUPFAM" id="SSF48371">
    <property type="entry name" value="ARM repeat"/>
    <property type="match status" value="1"/>
</dbReference>
<name>A0A8E0RRU2_9TREM</name>
<feature type="region of interest" description="Disordered" evidence="4">
    <location>
        <begin position="1110"/>
        <end position="1215"/>
    </location>
</feature>
<keyword evidence="3" id="KW-0539">Nucleus</keyword>
<keyword evidence="6" id="KW-1185">Reference proteome</keyword>
<comment type="subcellular location">
    <subcellularLocation>
        <location evidence="1">Nucleus</location>
    </subcellularLocation>
</comment>
<evidence type="ECO:0000256" key="4">
    <source>
        <dbReference type="SAM" id="MobiDB-lite"/>
    </source>
</evidence>
<feature type="compositionally biased region" description="Low complexity" evidence="4">
    <location>
        <begin position="1150"/>
        <end position="1166"/>
    </location>
</feature>
<dbReference type="OrthoDB" id="342531at2759"/>
<dbReference type="GO" id="GO:0005730">
    <property type="term" value="C:nucleolus"/>
    <property type="evidence" value="ECO:0007669"/>
    <property type="project" value="InterPro"/>
</dbReference>
<dbReference type="PANTHER" id="PTHR13213:SF2">
    <property type="entry name" value="MYB-BINDING PROTEIN 1A"/>
    <property type="match status" value="1"/>
</dbReference>
<feature type="compositionally biased region" description="Basic and acidic residues" evidence="4">
    <location>
        <begin position="592"/>
        <end position="609"/>
    </location>
</feature>
<dbReference type="EMBL" id="LUCM01007972">
    <property type="protein sequence ID" value="KAA0189138.1"/>
    <property type="molecule type" value="Genomic_DNA"/>
</dbReference>
<feature type="compositionally biased region" description="Basic and acidic residues" evidence="4">
    <location>
        <begin position="1133"/>
        <end position="1149"/>
    </location>
</feature>
<comment type="caution">
    <text evidence="5">The sequence shown here is derived from an EMBL/GenBank/DDBJ whole genome shotgun (WGS) entry which is preliminary data.</text>
</comment>
<dbReference type="Pfam" id="PF04931">
    <property type="entry name" value="DNA_pol_phi"/>
    <property type="match status" value="1"/>
</dbReference>